<sequence>MQRLQRSADTYQILGHSECTGLYGVAQPPRIGNCSPEVVNARSSQDKPNPINALDCLVDDGKLDDVEVVLDFLPSEDYSKCATHQAA</sequence>
<comment type="caution">
    <text evidence="1">The sequence shown here is derived from an EMBL/GenBank/DDBJ whole genome shotgun (WGS) entry which is preliminary data.</text>
</comment>
<reference evidence="1" key="1">
    <citation type="submission" date="2020-05" db="EMBL/GenBank/DDBJ databases">
        <title>Large-scale comparative analyses of tick genomes elucidate their genetic diversity and vector capacities.</title>
        <authorList>
            <person name="Jia N."/>
            <person name="Wang J."/>
            <person name="Shi W."/>
            <person name="Du L."/>
            <person name="Sun Y."/>
            <person name="Zhan W."/>
            <person name="Jiang J."/>
            <person name="Wang Q."/>
            <person name="Zhang B."/>
            <person name="Ji P."/>
            <person name="Sakyi L.B."/>
            <person name="Cui X."/>
            <person name="Yuan T."/>
            <person name="Jiang B."/>
            <person name="Yang W."/>
            <person name="Lam T.T.-Y."/>
            <person name="Chang Q."/>
            <person name="Ding S."/>
            <person name="Wang X."/>
            <person name="Zhu J."/>
            <person name="Ruan X."/>
            <person name="Zhao L."/>
            <person name="Wei J."/>
            <person name="Que T."/>
            <person name="Du C."/>
            <person name="Cheng J."/>
            <person name="Dai P."/>
            <person name="Han X."/>
            <person name="Huang E."/>
            <person name="Gao Y."/>
            <person name="Liu J."/>
            <person name="Shao H."/>
            <person name="Ye R."/>
            <person name="Li L."/>
            <person name="Wei W."/>
            <person name="Wang X."/>
            <person name="Wang C."/>
            <person name="Yang T."/>
            <person name="Huo Q."/>
            <person name="Li W."/>
            <person name="Guo W."/>
            <person name="Chen H."/>
            <person name="Zhou L."/>
            <person name="Ni X."/>
            <person name="Tian J."/>
            <person name="Zhou Y."/>
            <person name="Sheng Y."/>
            <person name="Liu T."/>
            <person name="Pan Y."/>
            <person name="Xia L."/>
            <person name="Li J."/>
            <person name="Zhao F."/>
            <person name="Cao W."/>
        </authorList>
    </citation>
    <scope>NUCLEOTIDE SEQUENCE</scope>
    <source>
        <strain evidence="1">Hyas-2018</strain>
    </source>
</reference>
<protein>
    <submittedName>
        <fullName evidence="1">Uncharacterized protein</fullName>
    </submittedName>
</protein>
<accession>A0ACB7TAZ6</accession>
<organism evidence="1 2">
    <name type="scientific">Hyalomma asiaticum</name>
    <name type="common">Tick</name>
    <dbReference type="NCBI Taxonomy" id="266040"/>
    <lineage>
        <taxon>Eukaryota</taxon>
        <taxon>Metazoa</taxon>
        <taxon>Ecdysozoa</taxon>
        <taxon>Arthropoda</taxon>
        <taxon>Chelicerata</taxon>
        <taxon>Arachnida</taxon>
        <taxon>Acari</taxon>
        <taxon>Parasitiformes</taxon>
        <taxon>Ixodida</taxon>
        <taxon>Ixodoidea</taxon>
        <taxon>Ixodidae</taxon>
        <taxon>Hyalomminae</taxon>
        <taxon>Hyalomma</taxon>
    </lineage>
</organism>
<gene>
    <name evidence="1" type="ORF">HPB50_018744</name>
</gene>
<name>A0ACB7TAZ6_HYAAI</name>
<evidence type="ECO:0000313" key="1">
    <source>
        <dbReference type="EMBL" id="KAH6943296.1"/>
    </source>
</evidence>
<proteinExistence type="predicted"/>
<keyword evidence="2" id="KW-1185">Reference proteome</keyword>
<dbReference type="EMBL" id="CM023490">
    <property type="protein sequence ID" value="KAH6943296.1"/>
    <property type="molecule type" value="Genomic_DNA"/>
</dbReference>
<dbReference type="Proteomes" id="UP000821845">
    <property type="component" value="Chromosome 10"/>
</dbReference>
<evidence type="ECO:0000313" key="2">
    <source>
        <dbReference type="Proteomes" id="UP000821845"/>
    </source>
</evidence>